<dbReference type="SUPFAM" id="SSF55729">
    <property type="entry name" value="Acyl-CoA N-acyltransferases (Nat)"/>
    <property type="match status" value="1"/>
</dbReference>
<dbReference type="Proteomes" id="UP000195521">
    <property type="component" value="Unassembled WGS sequence"/>
</dbReference>
<dbReference type="Gene3D" id="3.40.630.30">
    <property type="match status" value="1"/>
</dbReference>
<keyword evidence="6" id="KW-1185">Reference proteome</keyword>
<dbReference type="GeneID" id="39745681"/>
<reference evidence="6" key="1">
    <citation type="submission" date="2017-04" db="EMBL/GenBank/DDBJ databases">
        <title>Plasmodium gonderi genome.</title>
        <authorList>
            <person name="Arisue N."/>
            <person name="Honma H."/>
            <person name="Kawai S."/>
            <person name="Tougan T."/>
            <person name="Tanabe K."/>
            <person name="Horii T."/>
        </authorList>
    </citation>
    <scope>NUCLEOTIDE SEQUENCE [LARGE SCALE GENOMIC DNA]</scope>
    <source>
        <strain evidence="6">ATCC 30045</strain>
    </source>
</reference>
<dbReference type="PANTHER" id="PTHR45896">
    <property type="entry name" value="N-ALPHA-ACETYLTRANSFERASE 30"/>
    <property type="match status" value="1"/>
</dbReference>
<dbReference type="InterPro" id="IPR000182">
    <property type="entry name" value="GNAT_dom"/>
</dbReference>
<dbReference type="RefSeq" id="XP_028541572.1">
    <property type="nucleotide sequence ID" value="XM_028685771.1"/>
</dbReference>
<dbReference type="OMA" id="LCIFARH"/>
<dbReference type="PANTHER" id="PTHR45896:SF1">
    <property type="entry name" value="N-ALPHA-ACETYLTRANSFERASE 30"/>
    <property type="match status" value="1"/>
</dbReference>
<evidence type="ECO:0000313" key="5">
    <source>
        <dbReference type="EMBL" id="GAW78983.1"/>
    </source>
</evidence>
<dbReference type="GO" id="GO:0031417">
    <property type="term" value="C:NatC complex"/>
    <property type="evidence" value="ECO:0007669"/>
    <property type="project" value="TreeGrafter"/>
</dbReference>
<dbReference type="GO" id="GO:0004596">
    <property type="term" value="F:protein-N-terminal amino-acid acetyltransferase activity"/>
    <property type="evidence" value="ECO:0007669"/>
    <property type="project" value="InterPro"/>
</dbReference>
<keyword evidence="2" id="KW-0012">Acyltransferase</keyword>
<protein>
    <recommendedName>
        <fullName evidence="4">N-acetyltransferase domain-containing protein</fullName>
    </recommendedName>
</protein>
<organism evidence="5 6">
    <name type="scientific">Plasmodium gonderi</name>
    <dbReference type="NCBI Taxonomy" id="77519"/>
    <lineage>
        <taxon>Eukaryota</taxon>
        <taxon>Sar</taxon>
        <taxon>Alveolata</taxon>
        <taxon>Apicomplexa</taxon>
        <taxon>Aconoidasida</taxon>
        <taxon>Haemosporida</taxon>
        <taxon>Plasmodiidae</taxon>
        <taxon>Plasmodium</taxon>
        <taxon>Plasmodium (Plasmodium)</taxon>
    </lineage>
</organism>
<evidence type="ECO:0000256" key="2">
    <source>
        <dbReference type="ARBA" id="ARBA00023315"/>
    </source>
</evidence>
<feature type="domain" description="N-acetyltransferase" evidence="4">
    <location>
        <begin position="62"/>
        <end position="216"/>
    </location>
</feature>
<evidence type="ECO:0000313" key="6">
    <source>
        <dbReference type="Proteomes" id="UP000195521"/>
    </source>
</evidence>
<comment type="caution">
    <text evidence="5">The sequence shown here is derived from an EMBL/GenBank/DDBJ whole genome shotgun (WGS) entry which is preliminary data.</text>
</comment>
<name>A0A1Y1JEW3_PLAGO</name>
<dbReference type="Pfam" id="PF00583">
    <property type="entry name" value="Acetyltransf_1"/>
    <property type="match status" value="1"/>
</dbReference>
<comment type="similarity">
    <text evidence="3">Belongs to the acetyltransferase family. MAK3 subfamily.</text>
</comment>
<evidence type="ECO:0000259" key="4">
    <source>
        <dbReference type="PROSITE" id="PS51186"/>
    </source>
</evidence>
<keyword evidence="1" id="KW-0808">Transferase</keyword>
<proteinExistence type="inferred from homology"/>
<sequence length="216" mass="24997">MDKAKNEKVQNCASSSSLGINELKLEKLDDKTREKQCSHNNHDSLVNKNTIYQTAVFKNKQIEIYQYKTFPKNYLNSVYELLGSELSEPYNIFLLKTILKNYSEIALMCLYDEQCVGTVINKITTKCKNDELTTFGYICMIAVHKSLRSCGLGTYLLTESIKLMQNLYGINEVQLEAEATNKPTLRFYEKNGFIRVKRKPYYYLSGVDAFKLKKRI</sequence>
<accession>A0A1Y1JEW3</accession>
<dbReference type="CDD" id="cd04301">
    <property type="entry name" value="NAT_SF"/>
    <property type="match status" value="1"/>
</dbReference>
<dbReference type="EMBL" id="BDQF01000001">
    <property type="protein sequence ID" value="GAW78983.1"/>
    <property type="molecule type" value="Genomic_DNA"/>
</dbReference>
<dbReference type="PROSITE" id="PS51186">
    <property type="entry name" value="GNAT"/>
    <property type="match status" value="1"/>
</dbReference>
<dbReference type="AlphaFoldDB" id="A0A1Y1JEW3"/>
<dbReference type="OrthoDB" id="249099at2759"/>
<dbReference type="InterPro" id="IPR044542">
    <property type="entry name" value="NAA30-like"/>
</dbReference>
<evidence type="ECO:0000256" key="1">
    <source>
        <dbReference type="ARBA" id="ARBA00022679"/>
    </source>
</evidence>
<dbReference type="InterPro" id="IPR016181">
    <property type="entry name" value="Acyl_CoA_acyltransferase"/>
</dbReference>
<evidence type="ECO:0000256" key="3">
    <source>
        <dbReference type="ARBA" id="ARBA00024025"/>
    </source>
</evidence>
<gene>
    <name evidence="5" type="ORF">PGO_011310</name>
</gene>